<keyword evidence="6" id="KW-1185">Reference proteome</keyword>
<dbReference type="PANTHER" id="PTHR12215:SF10">
    <property type="entry name" value="L-AMINOADIPATE-SEMIALDEHYDE DEHYDROGENASE-PHOSPHOPANTETHEINYL TRANSFERASE"/>
    <property type="match status" value="1"/>
</dbReference>
<dbReference type="Pfam" id="PF01648">
    <property type="entry name" value="ACPS"/>
    <property type="match status" value="1"/>
</dbReference>
<dbReference type="EMBL" id="ABVL01000002">
    <property type="protein sequence ID" value="EDY21617.1"/>
    <property type="molecule type" value="Genomic_DNA"/>
</dbReference>
<dbReference type="InterPro" id="IPR050559">
    <property type="entry name" value="P-Pant_transferase_sf"/>
</dbReference>
<dbReference type="FunCoup" id="B4CW25">
    <property type="interactions" value="38"/>
</dbReference>
<evidence type="ECO:0000256" key="1">
    <source>
        <dbReference type="ARBA" id="ARBA00010990"/>
    </source>
</evidence>
<evidence type="ECO:0000259" key="4">
    <source>
        <dbReference type="Pfam" id="PF22624"/>
    </source>
</evidence>
<evidence type="ECO:0000313" key="6">
    <source>
        <dbReference type="Proteomes" id="UP000005824"/>
    </source>
</evidence>
<dbReference type="AlphaFoldDB" id="B4CW25"/>
<dbReference type="InParanoid" id="B4CW25"/>
<name>B4CW25_9BACT</name>
<dbReference type="RefSeq" id="WP_006978189.1">
    <property type="nucleotide sequence ID" value="NZ_ABVL01000002.1"/>
</dbReference>
<keyword evidence="2 5" id="KW-0808">Transferase</keyword>
<dbReference type="Gene3D" id="3.90.470.20">
    <property type="entry name" value="4'-phosphopantetheinyl transferase domain"/>
    <property type="match status" value="1"/>
</dbReference>
<evidence type="ECO:0000259" key="3">
    <source>
        <dbReference type="Pfam" id="PF01648"/>
    </source>
</evidence>
<proteinExistence type="inferred from homology"/>
<dbReference type="PANTHER" id="PTHR12215">
    <property type="entry name" value="PHOSPHOPANTETHEINE TRANSFERASE"/>
    <property type="match status" value="1"/>
</dbReference>
<accession>B4CW25</accession>
<dbReference type="Proteomes" id="UP000005824">
    <property type="component" value="Unassembled WGS sequence"/>
</dbReference>
<comment type="similarity">
    <text evidence="1">Belongs to the P-Pant transferase superfamily. Gsp/Sfp/HetI/AcpT family.</text>
</comment>
<dbReference type="GO" id="GO:0019878">
    <property type="term" value="P:lysine biosynthetic process via aminoadipic acid"/>
    <property type="evidence" value="ECO:0007669"/>
    <property type="project" value="TreeGrafter"/>
</dbReference>
<evidence type="ECO:0000256" key="2">
    <source>
        <dbReference type="ARBA" id="ARBA00022679"/>
    </source>
</evidence>
<dbReference type="InterPro" id="IPR008278">
    <property type="entry name" value="4-PPantetheinyl_Trfase_dom"/>
</dbReference>
<dbReference type="GO" id="GO:0005829">
    <property type="term" value="C:cytosol"/>
    <property type="evidence" value="ECO:0007669"/>
    <property type="project" value="TreeGrafter"/>
</dbReference>
<feature type="domain" description="4'-phosphopantetheinyl transferase" evidence="3">
    <location>
        <begin position="123"/>
        <end position="196"/>
    </location>
</feature>
<dbReference type="Pfam" id="PF22624">
    <property type="entry name" value="AASDHPPT_N"/>
    <property type="match status" value="1"/>
</dbReference>
<comment type="caution">
    <text evidence="5">The sequence shown here is derived from an EMBL/GenBank/DDBJ whole genome shotgun (WGS) entry which is preliminary data.</text>
</comment>
<dbReference type="GO" id="GO:0008897">
    <property type="term" value="F:holo-[acyl-carrier-protein] synthase activity"/>
    <property type="evidence" value="ECO:0007669"/>
    <property type="project" value="InterPro"/>
</dbReference>
<dbReference type="SUPFAM" id="SSF56214">
    <property type="entry name" value="4'-phosphopantetheinyl transferase"/>
    <property type="match status" value="2"/>
</dbReference>
<evidence type="ECO:0000313" key="5">
    <source>
        <dbReference type="EMBL" id="EDY21617.1"/>
    </source>
</evidence>
<dbReference type="eggNOG" id="COG2091">
    <property type="taxonomic scope" value="Bacteria"/>
</dbReference>
<dbReference type="InterPro" id="IPR055066">
    <property type="entry name" value="AASDHPPT_N"/>
</dbReference>
<protein>
    <submittedName>
        <fullName evidence="5">4'-phosphopantetheinyl transferase</fullName>
    </submittedName>
</protein>
<gene>
    <name evidence="5" type="ORF">CfE428DRAFT_0862</name>
</gene>
<dbReference type="STRING" id="497964.CfE428DRAFT_0862"/>
<sequence length="226" mass="25914">MILTTNADWKAAHAHPSLRPGEVHVWRAQLSESRPEDLRRLLSPAESIRAERFHFERDRARFICGRGLLRTILGRYLATDPRELRFAEGPHGKPELTGSASSLRFNLSHSDDLMLLAVTHTRAVGIDLEMIRDNVPVETLADYYFEPEDAWHLRLLPPPQRVWKFYELWTRTEAQLKADGTGIAHGLKVLEPDRWSLLKLQPAEGYAAALAVEGNDFQVECWSWQK</sequence>
<dbReference type="InterPro" id="IPR037143">
    <property type="entry name" value="4-PPantetheinyl_Trfase_dom_sf"/>
</dbReference>
<feature type="domain" description="4'-phosphopantetheinyl transferase N-terminal" evidence="4">
    <location>
        <begin position="38"/>
        <end position="118"/>
    </location>
</feature>
<organism evidence="5 6">
    <name type="scientific">Chthoniobacter flavus Ellin428</name>
    <dbReference type="NCBI Taxonomy" id="497964"/>
    <lineage>
        <taxon>Bacteria</taxon>
        <taxon>Pseudomonadati</taxon>
        <taxon>Verrucomicrobiota</taxon>
        <taxon>Spartobacteria</taxon>
        <taxon>Chthoniobacterales</taxon>
        <taxon>Chthoniobacteraceae</taxon>
        <taxon>Chthoniobacter</taxon>
    </lineage>
</organism>
<reference evidence="5 6" key="1">
    <citation type="journal article" date="2011" name="J. Bacteriol.">
        <title>Genome sequence of Chthoniobacter flavus Ellin428, an aerobic heterotrophic soil bacterium.</title>
        <authorList>
            <person name="Kant R."/>
            <person name="van Passel M.W."/>
            <person name="Palva A."/>
            <person name="Lucas S."/>
            <person name="Lapidus A."/>
            <person name="Glavina Del Rio T."/>
            <person name="Dalin E."/>
            <person name="Tice H."/>
            <person name="Bruce D."/>
            <person name="Goodwin L."/>
            <person name="Pitluck S."/>
            <person name="Larimer F.W."/>
            <person name="Land M.L."/>
            <person name="Hauser L."/>
            <person name="Sangwan P."/>
            <person name="de Vos W.M."/>
            <person name="Janssen P.H."/>
            <person name="Smidt H."/>
        </authorList>
    </citation>
    <scope>NUCLEOTIDE SEQUENCE [LARGE SCALE GENOMIC DNA]</scope>
    <source>
        <strain evidence="5 6">Ellin428</strain>
    </source>
</reference>
<dbReference type="GO" id="GO:0000287">
    <property type="term" value="F:magnesium ion binding"/>
    <property type="evidence" value="ECO:0007669"/>
    <property type="project" value="InterPro"/>
</dbReference>